<evidence type="ECO:0000256" key="6">
    <source>
        <dbReference type="ARBA" id="ARBA00025737"/>
    </source>
</evidence>
<dbReference type="Pfam" id="PF20628">
    <property type="entry name" value="Dyp_perox_C"/>
    <property type="match status" value="1"/>
</dbReference>
<sequence length="307" mass="34787">MAREQSGICAEANLHCCYLLLNALDGHEHYLRLQLAKIPLLAERLSDQFSEAMLNVVVAIGQNYWLHLYPEQQPEPWPDFTENQAGIPVVSVDLLIQIRADRFDVIHIATQQIYHLLQQHVDLFEQVHAFRYLDGRNLTGFHDCPDNPKGKLRRSCALISNEPKSFMSAGSYVYMLRYQYDLQRWQQLTMSEQEAVMGRNKLDGQLVPSAQRLANSHADKTALETATGRKQILWQNMPVADVRAQGMMSIGFSANATDLPLWLAQRSGDNDEETDLLLDYCQVEAGAAFFAPSVSFLEQQAGSDLFK</sequence>
<reference evidence="9 10" key="1">
    <citation type="submission" date="2018-11" db="EMBL/GenBank/DDBJ databases">
        <title>Draft genome analysis of Rheinheimera mesophila isolated from an industrial waste site.</title>
        <authorList>
            <person name="Yu Q."/>
            <person name="Qi Y."/>
            <person name="Zhang H."/>
            <person name="Lu Y."/>
            <person name="Pu J."/>
        </authorList>
    </citation>
    <scope>NUCLEOTIDE SEQUENCE [LARGE SCALE GENOMIC DNA]</scope>
    <source>
        <strain evidence="9 10">IITR13</strain>
    </source>
</reference>
<name>A0A3P3QLP0_9GAMM</name>
<organism evidence="9 10">
    <name type="scientific">Rheinheimera mesophila</name>
    <dbReference type="NCBI Taxonomy" id="1547515"/>
    <lineage>
        <taxon>Bacteria</taxon>
        <taxon>Pseudomonadati</taxon>
        <taxon>Pseudomonadota</taxon>
        <taxon>Gammaproteobacteria</taxon>
        <taxon>Chromatiales</taxon>
        <taxon>Chromatiaceae</taxon>
        <taxon>Rheinheimera</taxon>
    </lineage>
</organism>
<keyword evidence="4" id="KW-0560">Oxidoreductase</keyword>
<evidence type="ECO:0000256" key="4">
    <source>
        <dbReference type="ARBA" id="ARBA00023002"/>
    </source>
</evidence>
<dbReference type="RefSeq" id="WP_046519079.1">
    <property type="nucleotide sequence ID" value="NZ_LAVS01000007.1"/>
</dbReference>
<evidence type="ECO:0000259" key="7">
    <source>
        <dbReference type="Pfam" id="PF04261"/>
    </source>
</evidence>
<dbReference type="InterPro" id="IPR006314">
    <property type="entry name" value="Dyp_peroxidase"/>
</dbReference>
<keyword evidence="10" id="KW-1185">Reference proteome</keyword>
<dbReference type="GO" id="GO:0046872">
    <property type="term" value="F:metal ion binding"/>
    <property type="evidence" value="ECO:0007669"/>
    <property type="project" value="UniProtKB-KW"/>
</dbReference>
<comment type="caution">
    <text evidence="9">The sequence shown here is derived from an EMBL/GenBank/DDBJ whole genome shotgun (WGS) entry which is preliminary data.</text>
</comment>
<evidence type="ECO:0000256" key="5">
    <source>
        <dbReference type="ARBA" id="ARBA00023004"/>
    </source>
</evidence>
<dbReference type="PANTHER" id="PTHR30521:SF0">
    <property type="entry name" value="DYP-TYPE PEROXIDASE FAMILY PROTEIN"/>
    <property type="match status" value="1"/>
</dbReference>
<protein>
    <submittedName>
        <fullName evidence="9">Dyp-type peroxidase</fullName>
    </submittedName>
</protein>
<evidence type="ECO:0000313" key="10">
    <source>
        <dbReference type="Proteomes" id="UP000276260"/>
    </source>
</evidence>
<comment type="similarity">
    <text evidence="6">Belongs to the DyP-type peroxidase family.</text>
</comment>
<dbReference type="NCBIfam" id="TIGR01413">
    <property type="entry name" value="Dyp_perox_fam"/>
    <property type="match status" value="1"/>
</dbReference>
<dbReference type="InterPro" id="IPR048328">
    <property type="entry name" value="Dyp_perox_C"/>
</dbReference>
<dbReference type="GO" id="GO:0020037">
    <property type="term" value="F:heme binding"/>
    <property type="evidence" value="ECO:0007669"/>
    <property type="project" value="InterPro"/>
</dbReference>
<keyword evidence="5" id="KW-0408">Iron</keyword>
<gene>
    <name evidence="9" type="ORF">EIK76_10305</name>
</gene>
<dbReference type="OrthoDB" id="3251355at2"/>
<dbReference type="InterPro" id="IPR011008">
    <property type="entry name" value="Dimeric_a/b-barrel"/>
</dbReference>
<proteinExistence type="inferred from homology"/>
<comment type="cofactor">
    <cofactor evidence="1">
        <name>heme b</name>
        <dbReference type="ChEBI" id="CHEBI:60344"/>
    </cofactor>
</comment>
<keyword evidence="3" id="KW-0479">Metal-binding</keyword>
<dbReference type="SUPFAM" id="SSF54909">
    <property type="entry name" value="Dimeric alpha+beta barrel"/>
    <property type="match status" value="1"/>
</dbReference>
<feature type="domain" description="Dyp-type peroxidase C-terminal" evidence="8">
    <location>
        <begin position="135"/>
        <end position="294"/>
    </location>
</feature>
<dbReference type="AlphaFoldDB" id="A0A3P3QLP0"/>
<dbReference type="Pfam" id="PF04261">
    <property type="entry name" value="Dyp_perox_N"/>
    <property type="match status" value="1"/>
</dbReference>
<evidence type="ECO:0000256" key="2">
    <source>
        <dbReference type="ARBA" id="ARBA00022559"/>
    </source>
</evidence>
<dbReference type="GO" id="GO:0004601">
    <property type="term" value="F:peroxidase activity"/>
    <property type="evidence" value="ECO:0007669"/>
    <property type="project" value="UniProtKB-KW"/>
</dbReference>
<dbReference type="PROSITE" id="PS51404">
    <property type="entry name" value="DYP_PEROXIDASE"/>
    <property type="match status" value="1"/>
</dbReference>
<evidence type="ECO:0000313" key="9">
    <source>
        <dbReference type="EMBL" id="RRJ21263.1"/>
    </source>
</evidence>
<dbReference type="EMBL" id="RRCF01000002">
    <property type="protein sequence ID" value="RRJ21263.1"/>
    <property type="molecule type" value="Genomic_DNA"/>
</dbReference>
<feature type="domain" description="Dyp-type peroxidase N-terminal" evidence="7">
    <location>
        <begin position="5"/>
        <end position="131"/>
    </location>
</feature>
<dbReference type="Proteomes" id="UP000276260">
    <property type="component" value="Unassembled WGS sequence"/>
</dbReference>
<dbReference type="GO" id="GO:0005829">
    <property type="term" value="C:cytosol"/>
    <property type="evidence" value="ECO:0007669"/>
    <property type="project" value="TreeGrafter"/>
</dbReference>
<evidence type="ECO:0000259" key="8">
    <source>
        <dbReference type="Pfam" id="PF20628"/>
    </source>
</evidence>
<dbReference type="InterPro" id="IPR048327">
    <property type="entry name" value="Dyp_perox_N"/>
</dbReference>
<keyword evidence="2 9" id="KW-0575">Peroxidase</keyword>
<evidence type="ECO:0000256" key="3">
    <source>
        <dbReference type="ARBA" id="ARBA00022723"/>
    </source>
</evidence>
<dbReference type="PANTHER" id="PTHR30521">
    <property type="entry name" value="DEFERROCHELATASE/PEROXIDASE"/>
    <property type="match status" value="1"/>
</dbReference>
<evidence type="ECO:0000256" key="1">
    <source>
        <dbReference type="ARBA" id="ARBA00001970"/>
    </source>
</evidence>
<accession>A0A3P3QLP0</accession>